<keyword evidence="1" id="KW-0812">Transmembrane</keyword>
<proteinExistence type="predicted"/>
<comment type="caution">
    <text evidence="2">The sequence shown here is derived from an EMBL/GenBank/DDBJ whole genome shotgun (WGS) entry which is preliminary data.</text>
</comment>
<evidence type="ECO:0008006" key="4">
    <source>
        <dbReference type="Google" id="ProtNLM"/>
    </source>
</evidence>
<reference evidence="2 3" key="1">
    <citation type="submission" date="2019-04" db="EMBL/GenBank/DDBJ databases">
        <title>Herbidospora sp. NEAU-GS14.nov., a novel actinomycete isolated from soil.</title>
        <authorList>
            <person name="Han L."/>
        </authorList>
    </citation>
    <scope>NUCLEOTIDE SEQUENCE [LARGE SCALE GENOMIC DNA]</scope>
    <source>
        <strain evidence="2 3">NEAU-GS14</strain>
    </source>
</reference>
<feature type="transmembrane region" description="Helical" evidence="1">
    <location>
        <begin position="133"/>
        <end position="152"/>
    </location>
</feature>
<keyword evidence="3" id="KW-1185">Reference proteome</keyword>
<dbReference type="RefSeq" id="WP_137245073.1">
    <property type="nucleotide sequence ID" value="NZ_SZQA01000001.1"/>
</dbReference>
<sequence length="720" mass="80454">MYAKAVVAVVSAVFRYVDPNRETPVSSSPLDPMSRLEVRRLIGRVLRDPETEKLHANFGGDLTRLRATAISEMPLILQNCPEEYEAYEEEWQRMDKVAAELSRTLSLRLIAPVGIGYGVIAVIAGYFWVGIYILAAAAFLIVPLISATWYRVSQGRKPGIRRLSNSLKVVLRDLRAFGVTRHALVAVVRDRDLVTLYVRYLVNEARRDRLTQKFAVTSIRGLSEIHDLAHHVPTLAQRDLYSLLRNLKGASVGIAGPRGVGKSSLVRARCRAGLRGSDIACLVAAPVDYAPREFVLHLFATLCRSVLTYSRRPRYVWSIVSYVSRVSLTVGGIALLIILVLVYDPHPWITAGVCGVLGVIETALVVALFHDVVIRLRPERLRRRLRKAARRNISRIRYLQTLSWTTSQTYKPALGGTIGLGADLMKARGFSKAEQPLTYPELVGEFRLFARRAAVLANYWRGRLIIGVDELDKIGTAAQAEKFINEIKTVFGIPNAYFFVTVSDDALTAFERRGLQVRDAFDSAFDEIVQVRPLTYEESRRLLYQRVVGLNEPYVALCHVLSGGLPRELIRAARHLVTVAEKTDRMAPVVHRCVRDDLRRKADALAQLPQAREDAELLLSLRTMSDDRELPDLVGEIGLACPQTAELRREFMTCVYFAHTVEEIFGDELDAAAVGESGPKFDALAQARAALAVNTEYAWRLISDCRASWGRSTLHLPSLS</sequence>
<feature type="transmembrane region" description="Helical" evidence="1">
    <location>
        <begin position="348"/>
        <end position="374"/>
    </location>
</feature>
<evidence type="ECO:0000313" key="3">
    <source>
        <dbReference type="Proteomes" id="UP000308705"/>
    </source>
</evidence>
<organism evidence="2 3">
    <name type="scientific">Herbidospora galbida</name>
    <dbReference type="NCBI Taxonomy" id="2575442"/>
    <lineage>
        <taxon>Bacteria</taxon>
        <taxon>Bacillati</taxon>
        <taxon>Actinomycetota</taxon>
        <taxon>Actinomycetes</taxon>
        <taxon>Streptosporangiales</taxon>
        <taxon>Streptosporangiaceae</taxon>
        <taxon>Herbidospora</taxon>
    </lineage>
</organism>
<evidence type="ECO:0000313" key="2">
    <source>
        <dbReference type="EMBL" id="TKK91385.1"/>
    </source>
</evidence>
<dbReference type="EMBL" id="SZQA01000001">
    <property type="protein sequence ID" value="TKK91385.1"/>
    <property type="molecule type" value="Genomic_DNA"/>
</dbReference>
<evidence type="ECO:0000256" key="1">
    <source>
        <dbReference type="SAM" id="Phobius"/>
    </source>
</evidence>
<feature type="transmembrane region" description="Helical" evidence="1">
    <location>
        <begin position="319"/>
        <end position="342"/>
    </location>
</feature>
<name>A0A4U3MP64_9ACTN</name>
<keyword evidence="1" id="KW-0472">Membrane</keyword>
<dbReference type="InterPro" id="IPR027417">
    <property type="entry name" value="P-loop_NTPase"/>
</dbReference>
<protein>
    <recommendedName>
        <fullName evidence="4">KAP NTPase domain-containing protein</fullName>
    </recommendedName>
</protein>
<dbReference type="SUPFAM" id="SSF52540">
    <property type="entry name" value="P-loop containing nucleoside triphosphate hydrolases"/>
    <property type="match status" value="1"/>
</dbReference>
<dbReference type="OrthoDB" id="5150226at2"/>
<gene>
    <name evidence="2" type="ORF">FDA94_00845</name>
</gene>
<accession>A0A4U3MP64</accession>
<keyword evidence="1" id="KW-1133">Transmembrane helix</keyword>
<dbReference type="Proteomes" id="UP000308705">
    <property type="component" value="Unassembled WGS sequence"/>
</dbReference>
<dbReference type="AlphaFoldDB" id="A0A4U3MP64"/>
<feature type="transmembrane region" description="Helical" evidence="1">
    <location>
        <begin position="109"/>
        <end position="127"/>
    </location>
</feature>